<proteinExistence type="predicted"/>
<evidence type="ECO:0000313" key="1">
    <source>
        <dbReference type="EMBL" id="MBL0743844.1"/>
    </source>
</evidence>
<dbReference type="EMBL" id="JAERRB010000008">
    <property type="protein sequence ID" value="MBL0743844.1"/>
    <property type="molecule type" value="Genomic_DNA"/>
</dbReference>
<evidence type="ECO:0000313" key="2">
    <source>
        <dbReference type="Proteomes" id="UP000613030"/>
    </source>
</evidence>
<name>A0ABS1KWQ6_9BACT</name>
<protein>
    <submittedName>
        <fullName evidence="1">Uncharacterized protein</fullName>
    </submittedName>
</protein>
<organism evidence="1 2">
    <name type="scientific">Chryseolinea lacunae</name>
    <dbReference type="NCBI Taxonomy" id="2801331"/>
    <lineage>
        <taxon>Bacteria</taxon>
        <taxon>Pseudomonadati</taxon>
        <taxon>Bacteroidota</taxon>
        <taxon>Cytophagia</taxon>
        <taxon>Cytophagales</taxon>
        <taxon>Fulvivirgaceae</taxon>
        <taxon>Chryseolinea</taxon>
    </lineage>
</organism>
<comment type="caution">
    <text evidence="1">The sequence shown here is derived from an EMBL/GenBank/DDBJ whole genome shotgun (WGS) entry which is preliminary data.</text>
</comment>
<dbReference type="RefSeq" id="WP_202013372.1">
    <property type="nucleotide sequence ID" value="NZ_JAERRB010000008.1"/>
</dbReference>
<reference evidence="1 2" key="1">
    <citation type="submission" date="2021-01" db="EMBL/GenBank/DDBJ databases">
        <title>Chryseolinea sp. Jin1 Genome sequencing and assembly.</title>
        <authorList>
            <person name="Kim I."/>
        </authorList>
    </citation>
    <scope>NUCLEOTIDE SEQUENCE [LARGE SCALE GENOMIC DNA]</scope>
    <source>
        <strain evidence="1 2">Jin1</strain>
    </source>
</reference>
<gene>
    <name evidence="1" type="ORF">JI741_21615</name>
</gene>
<accession>A0ABS1KWQ6</accession>
<dbReference type="Proteomes" id="UP000613030">
    <property type="component" value="Unassembled WGS sequence"/>
</dbReference>
<sequence>MNPVIAFHRRFIVQHPSPLTIAIQSYTQEREHDTFSNIQCRALDSIGQGRQFAYEKFIFYLRVALEFVAGRDTFG</sequence>
<keyword evidence="2" id="KW-1185">Reference proteome</keyword>